<dbReference type="AlphaFoldDB" id="X0UV67"/>
<name>X0UV67_9ZZZZ</name>
<evidence type="ECO:0000256" key="2">
    <source>
        <dbReference type="ARBA" id="ARBA00023134"/>
    </source>
</evidence>
<sequence length="55" mass="5943">GKSTEQIEENEAATIVFGTEPLVVEKFSEIPELGRFVLVRGGRNIGAGVVLETRV</sequence>
<feature type="domain" description="GTP-eEF1A C-terminal" evidence="3">
    <location>
        <begin position="3"/>
        <end position="50"/>
    </location>
</feature>
<keyword evidence="1" id="KW-0547">Nucleotide-binding</keyword>
<dbReference type="Pfam" id="PF22594">
    <property type="entry name" value="GTP-eEF1A_C"/>
    <property type="match status" value="1"/>
</dbReference>
<dbReference type="InterPro" id="IPR054696">
    <property type="entry name" value="GTP-eEF1A_C"/>
</dbReference>
<dbReference type="Gene3D" id="2.40.30.10">
    <property type="entry name" value="Translation factors"/>
    <property type="match status" value="1"/>
</dbReference>
<dbReference type="GO" id="GO:0005525">
    <property type="term" value="F:GTP binding"/>
    <property type="evidence" value="ECO:0007669"/>
    <property type="project" value="UniProtKB-KW"/>
</dbReference>
<evidence type="ECO:0000256" key="1">
    <source>
        <dbReference type="ARBA" id="ARBA00022741"/>
    </source>
</evidence>
<keyword evidence="2" id="KW-0342">GTP-binding</keyword>
<dbReference type="EMBL" id="BARS01023270">
    <property type="protein sequence ID" value="GAG09615.1"/>
    <property type="molecule type" value="Genomic_DNA"/>
</dbReference>
<feature type="non-terminal residue" evidence="4">
    <location>
        <position position="1"/>
    </location>
</feature>
<comment type="caution">
    <text evidence="4">The sequence shown here is derived from an EMBL/GenBank/DDBJ whole genome shotgun (WGS) entry which is preliminary data.</text>
</comment>
<accession>X0UV67</accession>
<reference evidence="4" key="1">
    <citation type="journal article" date="2014" name="Front. Microbiol.">
        <title>High frequency of phylogenetically diverse reductive dehalogenase-homologous genes in deep subseafloor sedimentary metagenomes.</title>
        <authorList>
            <person name="Kawai M."/>
            <person name="Futagami T."/>
            <person name="Toyoda A."/>
            <person name="Takaki Y."/>
            <person name="Nishi S."/>
            <person name="Hori S."/>
            <person name="Arai W."/>
            <person name="Tsubouchi T."/>
            <person name="Morono Y."/>
            <person name="Uchiyama I."/>
            <person name="Ito T."/>
            <person name="Fujiyama A."/>
            <person name="Inagaki F."/>
            <person name="Takami H."/>
        </authorList>
    </citation>
    <scope>NUCLEOTIDE SEQUENCE</scope>
    <source>
        <strain evidence="4">Expedition CK06-06</strain>
    </source>
</reference>
<organism evidence="4">
    <name type="scientific">marine sediment metagenome</name>
    <dbReference type="NCBI Taxonomy" id="412755"/>
    <lineage>
        <taxon>unclassified sequences</taxon>
        <taxon>metagenomes</taxon>
        <taxon>ecological metagenomes</taxon>
    </lineage>
</organism>
<dbReference type="InterPro" id="IPR009001">
    <property type="entry name" value="Transl_elong_EF1A/Init_IF2_C"/>
</dbReference>
<protein>
    <recommendedName>
        <fullName evidence="3">GTP-eEF1A C-terminal domain-containing protein</fullName>
    </recommendedName>
</protein>
<proteinExistence type="predicted"/>
<dbReference type="SUPFAM" id="SSF50465">
    <property type="entry name" value="EF-Tu/eEF-1alpha/eIF2-gamma C-terminal domain"/>
    <property type="match status" value="1"/>
</dbReference>
<evidence type="ECO:0000313" key="4">
    <source>
        <dbReference type="EMBL" id="GAG09615.1"/>
    </source>
</evidence>
<gene>
    <name evidence="4" type="ORF">S01H1_37072</name>
</gene>
<evidence type="ECO:0000259" key="3">
    <source>
        <dbReference type="Pfam" id="PF22594"/>
    </source>
</evidence>